<dbReference type="Pfam" id="PF09785">
    <property type="entry name" value="Prp31_C"/>
    <property type="match status" value="1"/>
</dbReference>
<dbReference type="Pfam" id="PF01798">
    <property type="entry name" value="Nop"/>
    <property type="match status" value="1"/>
</dbReference>
<dbReference type="GO" id="GO:0046540">
    <property type="term" value="C:U4/U6 x U5 tri-snRNP complex"/>
    <property type="evidence" value="ECO:0007669"/>
    <property type="project" value="InterPro"/>
</dbReference>
<comment type="subcellular location">
    <subcellularLocation>
        <location evidence="1">Nucleus</location>
    </subcellularLocation>
</comment>
<evidence type="ECO:0000256" key="3">
    <source>
        <dbReference type="ARBA" id="ARBA00022664"/>
    </source>
</evidence>
<feature type="compositionally biased region" description="Acidic residues" evidence="9">
    <location>
        <begin position="49"/>
        <end position="62"/>
    </location>
</feature>
<keyword evidence="3" id="KW-0507">mRNA processing</keyword>
<feature type="domain" description="Nop" evidence="10">
    <location>
        <begin position="276"/>
        <end position="394"/>
    </location>
</feature>
<evidence type="ECO:0000259" key="10">
    <source>
        <dbReference type="PROSITE" id="PS51358"/>
    </source>
</evidence>
<dbReference type="Gene3D" id="1.10.287.4070">
    <property type="match status" value="1"/>
</dbReference>
<comment type="similarity">
    <text evidence="2">Belongs to the PRP31 family.</text>
</comment>
<name>A0A2T7A2J9_TUBBO</name>
<dbReference type="EMBL" id="NESQ01000035">
    <property type="protein sequence ID" value="PUU81973.1"/>
    <property type="molecule type" value="Genomic_DNA"/>
</dbReference>
<keyword evidence="7" id="KW-0539">Nucleus</keyword>
<dbReference type="PANTHER" id="PTHR13904">
    <property type="entry name" value="PRE-MRNA SPLICING FACTOR PRP31"/>
    <property type="match status" value="1"/>
</dbReference>
<keyword evidence="8" id="KW-0687">Ribonucleoprotein</keyword>
<feature type="region of interest" description="Disordered" evidence="9">
    <location>
        <begin position="391"/>
        <end position="427"/>
    </location>
</feature>
<dbReference type="FunFam" id="1.10.246.90:FF:000002">
    <property type="entry name" value="U4/U6 small nuclear ribonucleoprotein Prp31"/>
    <property type="match status" value="1"/>
</dbReference>
<dbReference type="InterPro" id="IPR042239">
    <property type="entry name" value="Nop_C"/>
</dbReference>
<evidence type="ECO:0000256" key="6">
    <source>
        <dbReference type="ARBA" id="ARBA00023187"/>
    </source>
</evidence>
<sequence>MAESSLAADLLADFNDDSDNDEDLDLQSGDLNLPETAGIYATSRSLGLDGDEENDEDEEMEGIEGTGRTVGNGARVRRHSESELADDDDEEARKAKVEKMHLGGVDDVRSVAGLMKVLEPVLEQIQYYKNLPPAKGPQGSVEDNPEYKLLVQSNAHSVSIDNEIILVHKFIRDHYAVRFPELENLVTNPLDYAKTVSIIGNDLDIKGLEARNGNRLRQFLDAPTLMVVTVEATTTSGRDLTEKELAVTIRACEMTQALDAAKRTITAYVESRMSMFAPNTSAIVGSQTAAQLINFAGGLRGLAATPACNIAALGSKRQTQTGLATNIGIRQQGYIFHSPIIREIPTDLKVQAMRIVSAKLILAARVDFSHSSPDGSQGEDLKEQVLEKLEKLTIPPPNKGPKALPAPDDKPARKRGGRRARKAKEATAMTDLRKAQNRMAFGKQEEETGYGVGDSTKGLGMIGQEQNGRIRALQVDQRTRAKLGKYNPGWAGAAPVGGAQSILGTRSSSGPGLAALGGGGRSSFGALMGLGSGTASSLAFTPVQGIELIDPKVASERKRKAAAEDDRYFAGGTFSMVGGDGPSFMPHKEQGTGRGKNPGMMLPPPLPKK</sequence>
<dbReference type="FunFam" id="1.10.287.4070:FF:000003">
    <property type="entry name" value="U4/U6 small nuclear ribonucleoprotein PRP31"/>
    <property type="match status" value="1"/>
</dbReference>
<feature type="compositionally biased region" description="Acidic residues" evidence="9">
    <location>
        <begin position="14"/>
        <end position="25"/>
    </location>
</feature>
<dbReference type="InterPro" id="IPR027105">
    <property type="entry name" value="Prp31"/>
</dbReference>
<feature type="compositionally biased region" description="Low complexity" evidence="9">
    <location>
        <begin position="1"/>
        <end position="13"/>
    </location>
</feature>
<evidence type="ECO:0000256" key="4">
    <source>
        <dbReference type="ARBA" id="ARBA00022728"/>
    </source>
</evidence>
<dbReference type="GO" id="GO:0000244">
    <property type="term" value="P:spliceosomal tri-snRNP complex assembly"/>
    <property type="evidence" value="ECO:0007669"/>
    <property type="project" value="InterPro"/>
</dbReference>
<comment type="caution">
    <text evidence="11">The sequence shown here is derived from an EMBL/GenBank/DDBJ whole genome shotgun (WGS) entry which is preliminary data.</text>
</comment>
<dbReference type="InterPro" id="IPR002687">
    <property type="entry name" value="Nop_dom"/>
</dbReference>
<evidence type="ECO:0000256" key="2">
    <source>
        <dbReference type="ARBA" id="ARBA00005572"/>
    </source>
</evidence>
<feature type="compositionally biased region" description="Basic residues" evidence="9">
    <location>
        <begin position="412"/>
        <end position="422"/>
    </location>
</feature>
<evidence type="ECO:0000256" key="5">
    <source>
        <dbReference type="ARBA" id="ARBA00022884"/>
    </source>
</evidence>
<feature type="region of interest" description="Disordered" evidence="9">
    <location>
        <begin position="579"/>
        <end position="609"/>
    </location>
</feature>
<dbReference type="GO" id="GO:0005687">
    <property type="term" value="C:U4 snRNP"/>
    <property type="evidence" value="ECO:0007669"/>
    <property type="project" value="TreeGrafter"/>
</dbReference>
<keyword evidence="4" id="KW-0747">Spliceosome</keyword>
<dbReference type="STRING" id="42251.A0A2T7A2J9"/>
<proteinExistence type="inferred from homology"/>
<accession>A0A2T7A2J9</accession>
<evidence type="ECO:0000313" key="11">
    <source>
        <dbReference type="EMBL" id="PUU81973.1"/>
    </source>
</evidence>
<evidence type="ECO:0000256" key="7">
    <source>
        <dbReference type="ARBA" id="ARBA00023242"/>
    </source>
</evidence>
<evidence type="ECO:0000256" key="1">
    <source>
        <dbReference type="ARBA" id="ARBA00004123"/>
    </source>
</evidence>
<gene>
    <name evidence="11" type="ORF">B9Z19DRAFT_1075910</name>
</gene>
<evidence type="ECO:0000256" key="9">
    <source>
        <dbReference type="SAM" id="MobiDB-lite"/>
    </source>
</evidence>
<dbReference type="SUPFAM" id="SSF89124">
    <property type="entry name" value="Nop domain"/>
    <property type="match status" value="1"/>
</dbReference>
<dbReference type="GO" id="GO:0071011">
    <property type="term" value="C:precatalytic spliceosome"/>
    <property type="evidence" value="ECO:0007669"/>
    <property type="project" value="TreeGrafter"/>
</dbReference>
<feature type="region of interest" description="Disordered" evidence="9">
    <location>
        <begin position="1"/>
        <end position="71"/>
    </location>
</feature>
<dbReference type="GO" id="GO:0003723">
    <property type="term" value="F:RNA binding"/>
    <property type="evidence" value="ECO:0007669"/>
    <property type="project" value="UniProtKB-KW"/>
</dbReference>
<evidence type="ECO:0000313" key="12">
    <source>
        <dbReference type="Proteomes" id="UP000244722"/>
    </source>
</evidence>
<dbReference type="InterPro" id="IPR012976">
    <property type="entry name" value="NOSIC"/>
</dbReference>
<keyword evidence="12" id="KW-1185">Reference proteome</keyword>
<dbReference type="InterPro" id="IPR019175">
    <property type="entry name" value="Prp31_C"/>
</dbReference>
<dbReference type="PANTHER" id="PTHR13904:SF0">
    <property type="entry name" value="U4_U6 SMALL NUCLEAR RIBONUCLEOPROTEIN PRP31"/>
    <property type="match status" value="1"/>
</dbReference>
<dbReference type="Gene3D" id="1.10.246.90">
    <property type="entry name" value="Nop domain"/>
    <property type="match status" value="1"/>
</dbReference>
<reference evidence="11 12" key="1">
    <citation type="submission" date="2017-04" db="EMBL/GenBank/DDBJ databases">
        <title>Draft genome sequence of Tuber borchii Vittad., a whitish edible truffle.</title>
        <authorList>
            <consortium name="DOE Joint Genome Institute"/>
            <person name="Murat C."/>
            <person name="Kuo A."/>
            <person name="Barry K.W."/>
            <person name="Clum A."/>
            <person name="Dockter R.B."/>
            <person name="Fauchery L."/>
            <person name="Iotti M."/>
            <person name="Kohler A."/>
            <person name="Labutti K."/>
            <person name="Lindquist E.A."/>
            <person name="Lipzen A."/>
            <person name="Ohm R.A."/>
            <person name="Wang M."/>
            <person name="Grigoriev I.V."/>
            <person name="Zambonelli A."/>
            <person name="Martin F.M."/>
        </authorList>
    </citation>
    <scope>NUCLEOTIDE SEQUENCE [LARGE SCALE GENOMIC DNA]</scope>
    <source>
        <strain evidence="11 12">Tbo3840</strain>
    </source>
</reference>
<keyword evidence="5" id="KW-0694">RNA-binding</keyword>
<dbReference type="PROSITE" id="PS51358">
    <property type="entry name" value="NOP"/>
    <property type="match status" value="1"/>
</dbReference>
<dbReference type="OrthoDB" id="4771285at2759"/>
<evidence type="ECO:0000256" key="8">
    <source>
        <dbReference type="ARBA" id="ARBA00023274"/>
    </source>
</evidence>
<dbReference type="InterPro" id="IPR036070">
    <property type="entry name" value="Nop_dom_sf"/>
</dbReference>
<organism evidence="11 12">
    <name type="scientific">Tuber borchii</name>
    <name type="common">White truffle</name>
    <dbReference type="NCBI Taxonomy" id="42251"/>
    <lineage>
        <taxon>Eukaryota</taxon>
        <taxon>Fungi</taxon>
        <taxon>Dikarya</taxon>
        <taxon>Ascomycota</taxon>
        <taxon>Pezizomycotina</taxon>
        <taxon>Pezizomycetes</taxon>
        <taxon>Pezizales</taxon>
        <taxon>Tuberaceae</taxon>
        <taxon>Tuber</taxon>
    </lineage>
</organism>
<dbReference type="AlphaFoldDB" id="A0A2T7A2J9"/>
<keyword evidence="6" id="KW-0508">mRNA splicing</keyword>
<protein>
    <recommendedName>
        <fullName evidence="10">Nop domain-containing protein</fullName>
    </recommendedName>
</protein>
<dbReference type="Proteomes" id="UP000244722">
    <property type="component" value="Unassembled WGS sequence"/>
</dbReference>
<dbReference type="SMART" id="SM00931">
    <property type="entry name" value="NOSIC"/>
    <property type="match status" value="1"/>
</dbReference>